<feature type="transmembrane region" description="Helical" evidence="1">
    <location>
        <begin position="21"/>
        <end position="46"/>
    </location>
</feature>
<keyword evidence="1" id="KW-1133">Transmembrane helix</keyword>
<evidence type="ECO:0000313" key="2">
    <source>
        <dbReference type="EMBL" id="WGS64092.1"/>
    </source>
</evidence>
<sequence>MEKRLKFLPAINQKTLQKAKGLSMTFVIFSFLIIMMIGFIVATLNFGNRIQTLKNNVSILNSQISDYHTRIQTVNTELDFYKQALLVMEED</sequence>
<organism evidence="2 3">
    <name type="scientific">Marinitoga aeolica</name>
    <dbReference type="NCBI Taxonomy" id="2809031"/>
    <lineage>
        <taxon>Bacteria</taxon>
        <taxon>Thermotogati</taxon>
        <taxon>Thermotogota</taxon>
        <taxon>Thermotogae</taxon>
        <taxon>Petrotogales</taxon>
        <taxon>Petrotogaceae</taxon>
        <taxon>Marinitoga</taxon>
    </lineage>
</organism>
<proteinExistence type="predicted"/>
<dbReference type="RefSeq" id="WP_280997450.1">
    <property type="nucleotide sequence ID" value="NZ_CP069362.1"/>
</dbReference>
<name>A0ABY8PN88_9BACT</name>
<dbReference type="EMBL" id="CP069362">
    <property type="protein sequence ID" value="WGS64092.1"/>
    <property type="molecule type" value="Genomic_DNA"/>
</dbReference>
<evidence type="ECO:0000256" key="1">
    <source>
        <dbReference type="SAM" id="Phobius"/>
    </source>
</evidence>
<accession>A0ABY8PN88</accession>
<keyword evidence="1" id="KW-0472">Membrane</keyword>
<keyword evidence="1" id="KW-0812">Transmembrane</keyword>
<protein>
    <submittedName>
        <fullName evidence="2">Uncharacterized protein</fullName>
    </submittedName>
</protein>
<reference evidence="2 3" key="1">
    <citation type="submission" date="2021-02" db="EMBL/GenBank/DDBJ databases">
        <title>Characterization of Marinitoga sp. nov. str. BP5-C20A.</title>
        <authorList>
            <person name="Erauso G."/>
            <person name="Postec A."/>
        </authorList>
    </citation>
    <scope>NUCLEOTIDE SEQUENCE [LARGE SCALE GENOMIC DNA]</scope>
    <source>
        <strain evidence="2 3">BP5-C20A</strain>
    </source>
</reference>
<dbReference type="Proteomes" id="UP001232493">
    <property type="component" value="Chromosome"/>
</dbReference>
<gene>
    <name evidence="2" type="ORF">JRV97_06825</name>
</gene>
<keyword evidence="3" id="KW-1185">Reference proteome</keyword>
<evidence type="ECO:0000313" key="3">
    <source>
        <dbReference type="Proteomes" id="UP001232493"/>
    </source>
</evidence>